<feature type="domain" description="Putative restriction endonuclease" evidence="1">
    <location>
        <begin position="17"/>
        <end position="152"/>
    </location>
</feature>
<sequence length="216" mass="24878">MSSPRIEKPDLPEYMTWEELERLPDEIAEQIELWDGRVVWVRRGPREHQKFTRRLVNEIERCSRVDMSTRPERRWEVESETNVFLGASGKSNFLTPDFLVHRCIPSYQDVRAADTVLVGEVLSPANTQTDIEAKTSRYAAAGIVWYWEVTLQRDVSAIAKIRAYGLETGVATLPEGVRPLHRSDYRLVGEWAHADEAGVKFGYPFPIEILWDSLAF</sequence>
<proteinExistence type="predicted"/>
<organism evidence="2 3">
    <name type="scientific">Nocardia flavorosea</name>
    <dbReference type="NCBI Taxonomy" id="53429"/>
    <lineage>
        <taxon>Bacteria</taxon>
        <taxon>Bacillati</taxon>
        <taxon>Actinomycetota</taxon>
        <taxon>Actinomycetes</taxon>
        <taxon>Mycobacteriales</taxon>
        <taxon>Nocardiaceae</taxon>
        <taxon>Nocardia</taxon>
    </lineage>
</organism>
<dbReference type="InterPro" id="IPR008538">
    <property type="entry name" value="Uma2"/>
</dbReference>
<evidence type="ECO:0000259" key="1">
    <source>
        <dbReference type="Pfam" id="PF05685"/>
    </source>
</evidence>
<dbReference type="CDD" id="cd06260">
    <property type="entry name" value="DUF820-like"/>
    <property type="match status" value="1"/>
</dbReference>
<dbReference type="InterPro" id="IPR012296">
    <property type="entry name" value="Nuclease_put_TT1808"/>
</dbReference>
<evidence type="ECO:0000313" key="3">
    <source>
        <dbReference type="Proteomes" id="UP000570678"/>
    </source>
</evidence>
<dbReference type="Gene3D" id="3.90.1570.10">
    <property type="entry name" value="tt1808, chain A"/>
    <property type="match status" value="1"/>
</dbReference>
<keyword evidence="2" id="KW-0255">Endonuclease</keyword>
<dbReference type="RefSeq" id="WP_062975574.1">
    <property type="nucleotide sequence ID" value="NZ_JAAXOT010000007.1"/>
</dbReference>
<dbReference type="Proteomes" id="UP000570678">
    <property type="component" value="Unassembled WGS sequence"/>
</dbReference>
<dbReference type="AlphaFoldDB" id="A0A846YDD6"/>
<dbReference type="SUPFAM" id="SSF52980">
    <property type="entry name" value="Restriction endonuclease-like"/>
    <property type="match status" value="1"/>
</dbReference>
<keyword evidence="2" id="KW-0540">Nuclease</keyword>
<dbReference type="InterPro" id="IPR011335">
    <property type="entry name" value="Restrct_endonuc-II-like"/>
</dbReference>
<name>A0A846YDD6_9NOCA</name>
<keyword evidence="3" id="KW-1185">Reference proteome</keyword>
<dbReference type="GO" id="GO:0004519">
    <property type="term" value="F:endonuclease activity"/>
    <property type="evidence" value="ECO:0007669"/>
    <property type="project" value="UniProtKB-KW"/>
</dbReference>
<reference evidence="2 3" key="1">
    <citation type="submission" date="2020-04" db="EMBL/GenBank/DDBJ databases">
        <title>MicrobeNet Type strains.</title>
        <authorList>
            <person name="Nicholson A.C."/>
        </authorList>
    </citation>
    <scope>NUCLEOTIDE SEQUENCE [LARGE SCALE GENOMIC DNA]</scope>
    <source>
        <strain evidence="2 3">JCM 3332</strain>
    </source>
</reference>
<dbReference type="Pfam" id="PF05685">
    <property type="entry name" value="Uma2"/>
    <property type="match status" value="1"/>
</dbReference>
<accession>A0A846YDD6</accession>
<protein>
    <submittedName>
        <fullName evidence="2">Uma2 family endonuclease</fullName>
    </submittedName>
</protein>
<gene>
    <name evidence="2" type="ORF">HGA15_16040</name>
</gene>
<evidence type="ECO:0000313" key="2">
    <source>
        <dbReference type="EMBL" id="NKY57636.1"/>
    </source>
</evidence>
<keyword evidence="2" id="KW-0378">Hydrolase</keyword>
<comment type="caution">
    <text evidence="2">The sequence shown here is derived from an EMBL/GenBank/DDBJ whole genome shotgun (WGS) entry which is preliminary data.</text>
</comment>
<dbReference type="EMBL" id="JAAXOT010000007">
    <property type="protein sequence ID" value="NKY57636.1"/>
    <property type="molecule type" value="Genomic_DNA"/>
</dbReference>